<comment type="similarity">
    <text evidence="8">Belongs to the plant egg cell-secreted peptide family.</text>
</comment>
<dbReference type="PANTHER" id="PTHR35293:SF1">
    <property type="entry name" value="EGG CELL-SECRETED PROTEIN 1.5"/>
    <property type="match status" value="1"/>
</dbReference>
<evidence type="ECO:0000256" key="7">
    <source>
        <dbReference type="ARBA" id="ARBA00034457"/>
    </source>
</evidence>
<dbReference type="InterPro" id="IPR008502">
    <property type="entry name" value="Prolamin-like"/>
</dbReference>
<dbReference type="PANTHER" id="PTHR35293">
    <property type="entry name" value="EGG CELL-SECRETED PROTEIN 1.5"/>
    <property type="match status" value="1"/>
</dbReference>
<dbReference type="GO" id="GO:0005576">
    <property type="term" value="C:extracellular region"/>
    <property type="evidence" value="ECO:0007669"/>
    <property type="project" value="UniProtKB-SubCell"/>
</dbReference>
<reference evidence="11" key="2">
    <citation type="submission" date="2025-08" db="UniProtKB">
        <authorList>
            <consortium name="RefSeq"/>
        </authorList>
    </citation>
    <scope>IDENTIFICATION</scope>
</reference>
<keyword evidence="4" id="KW-0732">Signal</keyword>
<feature type="domain" description="Prolamin-like" evidence="9">
    <location>
        <begin position="62"/>
        <end position="125"/>
    </location>
</feature>
<dbReference type="STRING" id="3635.A0A1U8N064"/>
<evidence type="ECO:0000256" key="3">
    <source>
        <dbReference type="ARBA" id="ARBA00022525"/>
    </source>
</evidence>
<evidence type="ECO:0000256" key="8">
    <source>
        <dbReference type="ARBA" id="ARBA00034484"/>
    </source>
</evidence>
<keyword evidence="3" id="KW-0964">Secreted</keyword>
<organism evidence="10 11">
    <name type="scientific">Gossypium hirsutum</name>
    <name type="common">Upland cotton</name>
    <name type="synonym">Gossypium mexicanum</name>
    <dbReference type="NCBI Taxonomy" id="3635"/>
    <lineage>
        <taxon>Eukaryota</taxon>
        <taxon>Viridiplantae</taxon>
        <taxon>Streptophyta</taxon>
        <taxon>Embryophyta</taxon>
        <taxon>Tracheophyta</taxon>
        <taxon>Spermatophyta</taxon>
        <taxon>Magnoliopsida</taxon>
        <taxon>eudicotyledons</taxon>
        <taxon>Gunneridae</taxon>
        <taxon>Pentapetalae</taxon>
        <taxon>rosids</taxon>
        <taxon>malvids</taxon>
        <taxon>Malvales</taxon>
        <taxon>Malvaceae</taxon>
        <taxon>Malvoideae</taxon>
        <taxon>Gossypium</taxon>
    </lineage>
</organism>
<dbReference type="OrthoDB" id="776947at2759"/>
<dbReference type="KEGG" id="ghi:107943196"/>
<evidence type="ECO:0000313" key="11">
    <source>
        <dbReference type="RefSeq" id="XP_016732430.1"/>
    </source>
</evidence>
<evidence type="ECO:0000256" key="2">
    <source>
        <dbReference type="ARBA" id="ARBA00004613"/>
    </source>
</evidence>
<dbReference type="PaxDb" id="3635-A0A1U8N064"/>
<evidence type="ECO:0000313" key="10">
    <source>
        <dbReference type="Proteomes" id="UP000818029"/>
    </source>
</evidence>
<evidence type="ECO:0000256" key="6">
    <source>
        <dbReference type="ARBA" id="ARBA00023329"/>
    </source>
</evidence>
<dbReference type="GeneID" id="107943196"/>
<dbReference type="Pfam" id="PF05617">
    <property type="entry name" value="Prolamin_like"/>
    <property type="match status" value="1"/>
</dbReference>
<evidence type="ECO:0000256" key="4">
    <source>
        <dbReference type="ARBA" id="ARBA00022729"/>
    </source>
</evidence>
<evidence type="ECO:0000256" key="5">
    <source>
        <dbReference type="ARBA" id="ARBA00023279"/>
    </source>
</evidence>
<keyword evidence="5" id="KW-0278">Fertilization</keyword>
<dbReference type="GO" id="GO:0031410">
    <property type="term" value="C:cytoplasmic vesicle"/>
    <property type="evidence" value="ECO:0007669"/>
    <property type="project" value="UniProtKB-SubCell"/>
</dbReference>
<dbReference type="RefSeq" id="XP_016732430.1">
    <property type="nucleotide sequence ID" value="XM_016876941.2"/>
</dbReference>
<dbReference type="GO" id="GO:0009567">
    <property type="term" value="P:double fertilization forming a zygote and endosperm"/>
    <property type="evidence" value="ECO:0007669"/>
    <property type="project" value="InterPro"/>
</dbReference>
<dbReference type="InterPro" id="IPR044711">
    <property type="entry name" value="EC11-15"/>
</dbReference>
<evidence type="ECO:0000256" key="1">
    <source>
        <dbReference type="ARBA" id="ARBA00004541"/>
    </source>
</evidence>
<sequence>MLSPPTSHPILFCIIIKLLKMANTFKLFSTLTLLFLALPMASSLETSKLTLQSRLNADSPSCWESLTQIQSCTGEVILFFLNGETYLGDSCCHAIHTVSHQCWPNMLETLGYTTEEGDILEGYCDHETYKSPPSVKASVVAPANDMLP</sequence>
<keyword evidence="6" id="KW-0968">Cytoplasmic vesicle</keyword>
<proteinExistence type="inferred from homology"/>
<keyword evidence="10" id="KW-1185">Reference proteome</keyword>
<comment type="subcellular location">
    <subcellularLocation>
        <location evidence="1">Cytoplasmic vesicle</location>
    </subcellularLocation>
    <subcellularLocation>
        <location evidence="2">Secreted</location>
    </subcellularLocation>
</comment>
<protein>
    <submittedName>
        <fullName evidence="11">Egg cell-secreted protein 1.1</fullName>
    </submittedName>
</protein>
<comment type="function">
    <text evidence="7">Involved in the regulation of gamete interactions during the double fertilization and to prevent multiple-pollen tube attraction; mediates the redistribution of the gamete fusogen HAP2/GCS1 to the cell surface after secretion upon sperm arrival.</text>
</comment>
<dbReference type="GO" id="GO:0080155">
    <property type="term" value="P:regulation of double fertilization forming a zygote and endosperm"/>
    <property type="evidence" value="ECO:0007669"/>
    <property type="project" value="UniProtKB-ARBA"/>
</dbReference>
<dbReference type="GO" id="GO:2000008">
    <property type="term" value="P:regulation of protein localization to cell surface"/>
    <property type="evidence" value="ECO:0007669"/>
    <property type="project" value="UniProtKB-ARBA"/>
</dbReference>
<evidence type="ECO:0000259" key="9">
    <source>
        <dbReference type="Pfam" id="PF05617"/>
    </source>
</evidence>
<reference evidence="10" key="1">
    <citation type="journal article" date="2020" name="Nat. Genet.">
        <title>Genomic diversifications of five Gossypium allopolyploid species and their impact on cotton improvement.</title>
        <authorList>
            <person name="Chen Z.J."/>
            <person name="Sreedasyam A."/>
            <person name="Ando A."/>
            <person name="Song Q."/>
            <person name="De Santiago L.M."/>
            <person name="Hulse-Kemp A.M."/>
            <person name="Ding M."/>
            <person name="Ye W."/>
            <person name="Kirkbride R.C."/>
            <person name="Jenkins J."/>
            <person name="Plott C."/>
            <person name="Lovell J."/>
            <person name="Lin Y.M."/>
            <person name="Vaughn R."/>
            <person name="Liu B."/>
            <person name="Simpson S."/>
            <person name="Scheffler B.E."/>
            <person name="Wen L."/>
            <person name="Saski C.A."/>
            <person name="Grover C.E."/>
            <person name="Hu G."/>
            <person name="Conover J.L."/>
            <person name="Carlson J.W."/>
            <person name="Shu S."/>
            <person name="Boston L.B."/>
            <person name="Williams M."/>
            <person name="Peterson D.G."/>
            <person name="McGee K."/>
            <person name="Jones D.C."/>
            <person name="Wendel J.F."/>
            <person name="Stelly D.M."/>
            <person name="Grimwood J."/>
            <person name="Schmutz J."/>
        </authorList>
    </citation>
    <scope>NUCLEOTIDE SEQUENCE [LARGE SCALE GENOMIC DNA]</scope>
    <source>
        <strain evidence="10">cv. TM-1</strain>
    </source>
</reference>
<dbReference type="AlphaFoldDB" id="A0A1U8N064"/>
<name>A0A1U8N064_GOSHI</name>
<gene>
    <name evidence="11" type="primary">LOC107943196</name>
</gene>
<accession>A0A1U8N064</accession>
<dbReference type="Proteomes" id="UP000818029">
    <property type="component" value="Chromosome A05"/>
</dbReference>